<evidence type="ECO:0000313" key="2">
    <source>
        <dbReference type="EMBL" id="MDT2692015.1"/>
    </source>
</evidence>
<evidence type="ECO:0000259" key="1">
    <source>
        <dbReference type="Pfam" id="PF20956"/>
    </source>
</evidence>
<reference evidence="2" key="1">
    <citation type="submission" date="2023-03" db="EMBL/GenBank/DDBJ databases">
        <authorList>
            <person name="Shen W."/>
            <person name="Cai J."/>
        </authorList>
    </citation>
    <scope>NUCLEOTIDE SEQUENCE</scope>
    <source>
        <strain evidence="2">K69-2</strain>
    </source>
</reference>
<accession>A0AAE4L2G8</accession>
<dbReference type="EMBL" id="JARPZN010000027">
    <property type="protein sequence ID" value="MDT2692015.1"/>
    <property type="molecule type" value="Genomic_DNA"/>
</dbReference>
<feature type="domain" description="DUF4931" evidence="1">
    <location>
        <begin position="3"/>
        <end position="40"/>
    </location>
</feature>
<sequence>MEGCESYNLFFFEKEGKYIVKLFPRFIVSPYFVGYKLPHRIFLKSIRFY</sequence>
<dbReference type="AlphaFoldDB" id="A0AAE4L2G8"/>
<protein>
    <submittedName>
        <fullName evidence="2">DUF4931 domain-containing protein</fullName>
    </submittedName>
</protein>
<dbReference type="Pfam" id="PF20956">
    <property type="entry name" value="DUF4931_C"/>
    <property type="match status" value="1"/>
</dbReference>
<gene>
    <name evidence="2" type="ORF">P7E30_17755</name>
</gene>
<name>A0AAE4L2G8_ENTGA</name>
<proteinExistence type="predicted"/>
<dbReference type="RefSeq" id="WP_169793133.1">
    <property type="nucleotide sequence ID" value="NZ_JARPZM010000019.1"/>
</dbReference>
<dbReference type="InterPro" id="IPR049285">
    <property type="entry name" value="DUF4931_C"/>
</dbReference>
<dbReference type="Proteomes" id="UP001183682">
    <property type="component" value="Unassembled WGS sequence"/>
</dbReference>
<organism evidence="2 3">
    <name type="scientific">Enterococcus gallinarum</name>
    <dbReference type="NCBI Taxonomy" id="1353"/>
    <lineage>
        <taxon>Bacteria</taxon>
        <taxon>Bacillati</taxon>
        <taxon>Bacillota</taxon>
        <taxon>Bacilli</taxon>
        <taxon>Lactobacillales</taxon>
        <taxon>Enterococcaceae</taxon>
        <taxon>Enterococcus</taxon>
    </lineage>
</organism>
<evidence type="ECO:0000313" key="3">
    <source>
        <dbReference type="Proteomes" id="UP001183682"/>
    </source>
</evidence>
<comment type="caution">
    <text evidence="2">The sequence shown here is derived from an EMBL/GenBank/DDBJ whole genome shotgun (WGS) entry which is preliminary data.</text>
</comment>